<dbReference type="NCBIfam" id="NF033580">
    <property type="entry name" value="transpos_IS5_3"/>
    <property type="match status" value="1"/>
</dbReference>
<accession>A0A512C3L9</accession>
<name>A0A512C3L9_9HYPH</name>
<dbReference type="Pfam" id="PF13340">
    <property type="entry name" value="DUF4096"/>
    <property type="match status" value="1"/>
</dbReference>
<dbReference type="PANTHER" id="PTHR30007:SF0">
    <property type="entry name" value="TRANSPOSASE"/>
    <property type="match status" value="1"/>
</dbReference>
<dbReference type="Pfam" id="PF01609">
    <property type="entry name" value="DDE_Tnp_1"/>
    <property type="match status" value="1"/>
</dbReference>
<protein>
    <submittedName>
        <fullName evidence="3">IS5 family transposase</fullName>
    </submittedName>
</protein>
<proteinExistence type="predicted"/>
<comment type="caution">
    <text evidence="3">The sequence shown here is derived from an EMBL/GenBank/DDBJ whole genome shotgun (WGS) entry which is preliminary data.</text>
</comment>
<sequence>MERMWTKEHRERQKAFEGRRYPTDLTDEEWQRIRPILPQPAKRGRKPKVNLREILNAIRYLARTGCGWRMLPHGFGPWQTVYWWFRRFVRRLLFQTLHDVALMLDRERSGREARPTAGVIDSQSVKAPSALGGGGYDAAKKVKGRKRHIAVDTDGRLLMVNLSTADIQDAQDAEQIIKAVRQRWPWLKHLFADGAYDRGRLMSQATYRDFVIEIVRKLSDQQGFQPLPRRWVVEQTFGWMMRWRRLVRDYEVRCDVSEAMIGVAMSSLMLRRIAHP</sequence>
<dbReference type="GO" id="GO:0006313">
    <property type="term" value="P:DNA transposition"/>
    <property type="evidence" value="ECO:0007669"/>
    <property type="project" value="InterPro"/>
</dbReference>
<dbReference type="PANTHER" id="PTHR30007">
    <property type="entry name" value="PHP DOMAIN PROTEIN"/>
    <property type="match status" value="1"/>
</dbReference>
<dbReference type="Proteomes" id="UP000321085">
    <property type="component" value="Unassembled WGS sequence"/>
</dbReference>
<dbReference type="InterPro" id="IPR025161">
    <property type="entry name" value="IS402-like_dom"/>
</dbReference>
<dbReference type="AlphaFoldDB" id="A0A512C3L9"/>
<dbReference type="GO" id="GO:0004803">
    <property type="term" value="F:transposase activity"/>
    <property type="evidence" value="ECO:0007669"/>
    <property type="project" value="InterPro"/>
</dbReference>
<reference evidence="3 4" key="1">
    <citation type="submission" date="2019-07" db="EMBL/GenBank/DDBJ databases">
        <title>Whole genome shotgun sequence of Microvirga aerophila NBRC 106136.</title>
        <authorList>
            <person name="Hosoyama A."/>
            <person name="Uohara A."/>
            <person name="Ohji S."/>
            <person name="Ichikawa N."/>
        </authorList>
    </citation>
    <scope>NUCLEOTIDE SEQUENCE [LARGE SCALE GENOMIC DNA]</scope>
    <source>
        <strain evidence="3 4">NBRC 106136</strain>
    </source>
</reference>
<dbReference type="EMBL" id="BJYU01000250">
    <property type="protein sequence ID" value="GEO18812.1"/>
    <property type="molecule type" value="Genomic_DNA"/>
</dbReference>
<gene>
    <name evidence="3" type="ORF">MAE02_65080</name>
</gene>
<dbReference type="InterPro" id="IPR002559">
    <property type="entry name" value="Transposase_11"/>
</dbReference>
<evidence type="ECO:0000259" key="2">
    <source>
        <dbReference type="Pfam" id="PF13340"/>
    </source>
</evidence>
<feature type="domain" description="Transposase IS4-like" evidence="1">
    <location>
        <begin position="115"/>
        <end position="268"/>
    </location>
</feature>
<evidence type="ECO:0000313" key="4">
    <source>
        <dbReference type="Proteomes" id="UP000321085"/>
    </source>
</evidence>
<organism evidence="3 4">
    <name type="scientific">Microvirga aerophila</name>
    <dbReference type="NCBI Taxonomy" id="670291"/>
    <lineage>
        <taxon>Bacteria</taxon>
        <taxon>Pseudomonadati</taxon>
        <taxon>Pseudomonadota</taxon>
        <taxon>Alphaproteobacteria</taxon>
        <taxon>Hyphomicrobiales</taxon>
        <taxon>Methylobacteriaceae</taxon>
        <taxon>Microvirga</taxon>
    </lineage>
</organism>
<dbReference type="GO" id="GO:0003677">
    <property type="term" value="F:DNA binding"/>
    <property type="evidence" value="ECO:0007669"/>
    <property type="project" value="InterPro"/>
</dbReference>
<keyword evidence="4" id="KW-1185">Reference proteome</keyword>
<feature type="domain" description="Insertion element IS402-like" evidence="2">
    <location>
        <begin position="25"/>
        <end position="98"/>
    </location>
</feature>
<evidence type="ECO:0000259" key="1">
    <source>
        <dbReference type="Pfam" id="PF01609"/>
    </source>
</evidence>
<evidence type="ECO:0000313" key="3">
    <source>
        <dbReference type="EMBL" id="GEO18812.1"/>
    </source>
</evidence>